<proteinExistence type="inferred from homology"/>
<dbReference type="PANTHER" id="PTHR33910:SF1">
    <property type="entry name" value="PROTEIN TRANSLOCASE SUBUNIT SECE"/>
    <property type="match status" value="1"/>
</dbReference>
<comment type="subunit">
    <text evidence="9">Component of the Sec protein translocase complex. Heterotrimer consisting of SecY, SecE and SecG subunits. The heterotrimers can form oligomers, although 1 heterotrimer is thought to be able to translocate proteins. Interacts with the ribosome. Interacts with SecDF, and other proteins may be involved. Interacts with SecA.</text>
</comment>
<dbReference type="AlphaFoldDB" id="A0A2M6NSI1"/>
<evidence type="ECO:0000256" key="6">
    <source>
        <dbReference type="ARBA" id="ARBA00022989"/>
    </source>
</evidence>
<keyword evidence="2 9" id="KW-0813">Transport</keyword>
<accession>A0A2M6NSI1</accession>
<protein>
    <recommendedName>
        <fullName evidence="9">Protein translocase subunit SecE</fullName>
    </recommendedName>
</protein>
<dbReference type="GO" id="GO:0005886">
    <property type="term" value="C:plasma membrane"/>
    <property type="evidence" value="ECO:0007669"/>
    <property type="project" value="UniProtKB-SubCell"/>
</dbReference>
<comment type="similarity">
    <text evidence="9">Belongs to the SecE/SEC61-gamma family.</text>
</comment>
<evidence type="ECO:0000256" key="8">
    <source>
        <dbReference type="ARBA" id="ARBA00023136"/>
    </source>
</evidence>
<dbReference type="Proteomes" id="UP000228756">
    <property type="component" value="Unassembled WGS sequence"/>
</dbReference>
<keyword evidence="6 9" id="KW-1133">Transmembrane helix</keyword>
<keyword evidence="7 9" id="KW-0811">Translocation</keyword>
<evidence type="ECO:0000313" key="11">
    <source>
        <dbReference type="Proteomes" id="UP000228756"/>
    </source>
</evidence>
<evidence type="ECO:0000256" key="2">
    <source>
        <dbReference type="ARBA" id="ARBA00022448"/>
    </source>
</evidence>
<keyword evidence="4 9" id="KW-0812">Transmembrane</keyword>
<dbReference type="InterPro" id="IPR005807">
    <property type="entry name" value="SecE_bac"/>
</dbReference>
<comment type="subcellular location">
    <subcellularLocation>
        <location evidence="9">Cell membrane</location>
        <topology evidence="9">Single-pass membrane protein</topology>
    </subcellularLocation>
    <subcellularLocation>
        <location evidence="1">Membrane</location>
    </subcellularLocation>
</comment>
<reference evidence="11" key="1">
    <citation type="submission" date="2017-09" db="EMBL/GenBank/DDBJ databases">
        <title>Depth-based differentiation of microbial function through sediment-hosted aquifers and enrichment of novel symbionts in the deep terrestrial subsurface.</title>
        <authorList>
            <person name="Probst A.J."/>
            <person name="Ladd B."/>
            <person name="Jarett J.K."/>
            <person name="Geller-Mcgrath D.E."/>
            <person name="Sieber C.M.K."/>
            <person name="Emerson J.B."/>
            <person name="Anantharaman K."/>
            <person name="Thomas B.C."/>
            <person name="Malmstrom R."/>
            <person name="Stieglmeier M."/>
            <person name="Klingl A."/>
            <person name="Woyke T."/>
            <person name="Ryan C.M."/>
            <person name="Banfield J.F."/>
        </authorList>
    </citation>
    <scope>NUCLEOTIDE SEQUENCE [LARGE SCALE GENOMIC DNA]</scope>
</reference>
<feature type="transmembrane region" description="Helical" evidence="9">
    <location>
        <begin position="35"/>
        <end position="61"/>
    </location>
</feature>
<keyword evidence="3 9" id="KW-1003">Cell membrane</keyword>
<dbReference type="GO" id="GO:0006605">
    <property type="term" value="P:protein targeting"/>
    <property type="evidence" value="ECO:0007669"/>
    <property type="project" value="UniProtKB-UniRule"/>
</dbReference>
<dbReference type="PANTHER" id="PTHR33910">
    <property type="entry name" value="PROTEIN TRANSLOCASE SUBUNIT SECE"/>
    <property type="match status" value="1"/>
</dbReference>
<comment type="function">
    <text evidence="9">Essential subunit of the Sec protein translocation channel SecYEG. Clamps together the 2 halves of SecY. May contact the channel plug during translocation.</text>
</comment>
<comment type="caution">
    <text evidence="10">The sequence shown here is derived from an EMBL/GenBank/DDBJ whole genome shotgun (WGS) entry which is preliminary data.</text>
</comment>
<dbReference type="Gene3D" id="1.20.5.1030">
    <property type="entry name" value="Preprotein translocase secy subunit"/>
    <property type="match status" value="1"/>
</dbReference>
<evidence type="ECO:0000313" key="10">
    <source>
        <dbReference type="EMBL" id="PIR72573.1"/>
    </source>
</evidence>
<evidence type="ECO:0000256" key="9">
    <source>
        <dbReference type="HAMAP-Rule" id="MF_00422"/>
    </source>
</evidence>
<keyword evidence="8 9" id="KW-0472">Membrane</keyword>
<dbReference type="GO" id="GO:0008320">
    <property type="term" value="F:protein transmembrane transporter activity"/>
    <property type="evidence" value="ECO:0007669"/>
    <property type="project" value="UniProtKB-UniRule"/>
</dbReference>
<organism evidence="10 11">
    <name type="scientific">Candidatus Nealsonbacteria bacterium CG10_big_fil_rev_8_21_14_0_10_36_24</name>
    <dbReference type="NCBI Taxonomy" id="1974710"/>
    <lineage>
        <taxon>Bacteria</taxon>
        <taxon>Candidatus Nealsoniibacteriota</taxon>
    </lineage>
</organism>
<gene>
    <name evidence="9 10" type="primary">secE</name>
    <name evidence="10" type="ORF">COU42_00875</name>
</gene>
<sequence length="66" mass="7538">MRISNLPQKIGLFLKEVRLEMKKVNWPTKRETIKYTLIVVGASITVAIFLGGLDFIFATIFNKLVL</sequence>
<evidence type="ECO:0000256" key="3">
    <source>
        <dbReference type="ARBA" id="ARBA00022475"/>
    </source>
</evidence>
<dbReference type="GO" id="GO:0065002">
    <property type="term" value="P:intracellular protein transmembrane transport"/>
    <property type="evidence" value="ECO:0007669"/>
    <property type="project" value="UniProtKB-UniRule"/>
</dbReference>
<name>A0A2M6NSI1_9BACT</name>
<keyword evidence="5 9" id="KW-0653">Protein transport</keyword>
<evidence type="ECO:0000256" key="7">
    <source>
        <dbReference type="ARBA" id="ARBA00023010"/>
    </source>
</evidence>
<dbReference type="Pfam" id="PF00584">
    <property type="entry name" value="SecE"/>
    <property type="match status" value="1"/>
</dbReference>
<dbReference type="HAMAP" id="MF_00422">
    <property type="entry name" value="SecE"/>
    <property type="match status" value="1"/>
</dbReference>
<dbReference type="PROSITE" id="PS01067">
    <property type="entry name" value="SECE_SEC61G"/>
    <property type="match status" value="1"/>
</dbReference>
<evidence type="ECO:0000256" key="5">
    <source>
        <dbReference type="ARBA" id="ARBA00022927"/>
    </source>
</evidence>
<dbReference type="GO" id="GO:0009306">
    <property type="term" value="P:protein secretion"/>
    <property type="evidence" value="ECO:0007669"/>
    <property type="project" value="UniProtKB-UniRule"/>
</dbReference>
<evidence type="ECO:0000256" key="1">
    <source>
        <dbReference type="ARBA" id="ARBA00004370"/>
    </source>
</evidence>
<dbReference type="EMBL" id="PFCJ01000009">
    <property type="protein sequence ID" value="PIR72573.1"/>
    <property type="molecule type" value="Genomic_DNA"/>
</dbReference>
<evidence type="ECO:0000256" key="4">
    <source>
        <dbReference type="ARBA" id="ARBA00022692"/>
    </source>
</evidence>
<dbReference type="InterPro" id="IPR001901">
    <property type="entry name" value="Translocase_SecE/Sec61-g"/>
</dbReference>
<dbReference type="NCBIfam" id="TIGR00964">
    <property type="entry name" value="secE_bact"/>
    <property type="match status" value="1"/>
</dbReference>
<dbReference type="GO" id="GO:0043952">
    <property type="term" value="P:protein transport by the Sec complex"/>
    <property type="evidence" value="ECO:0007669"/>
    <property type="project" value="UniProtKB-UniRule"/>
</dbReference>
<dbReference type="InterPro" id="IPR038379">
    <property type="entry name" value="SecE_sf"/>
</dbReference>